<name>B0WNA2_CULQU</name>
<dbReference type="VEuPathDB" id="VectorBase:CPIJ007725"/>
<reference evidence="3" key="2">
    <citation type="submission" date="2020-05" db="UniProtKB">
        <authorList>
            <consortium name="EnsemblMetazoa"/>
        </authorList>
    </citation>
    <scope>IDENTIFICATION</scope>
    <source>
        <strain evidence="3">JHB</strain>
    </source>
</reference>
<evidence type="ECO:0000313" key="4">
    <source>
        <dbReference type="Proteomes" id="UP000002320"/>
    </source>
</evidence>
<dbReference type="Proteomes" id="UP000002320">
    <property type="component" value="Unassembled WGS sequence"/>
</dbReference>
<feature type="region of interest" description="Disordered" evidence="1">
    <location>
        <begin position="88"/>
        <end position="107"/>
    </location>
</feature>
<organism>
    <name type="scientific">Culex quinquefasciatus</name>
    <name type="common">Southern house mosquito</name>
    <name type="synonym">Culex pungens</name>
    <dbReference type="NCBI Taxonomy" id="7176"/>
    <lineage>
        <taxon>Eukaryota</taxon>
        <taxon>Metazoa</taxon>
        <taxon>Ecdysozoa</taxon>
        <taxon>Arthropoda</taxon>
        <taxon>Hexapoda</taxon>
        <taxon>Insecta</taxon>
        <taxon>Pterygota</taxon>
        <taxon>Neoptera</taxon>
        <taxon>Endopterygota</taxon>
        <taxon>Diptera</taxon>
        <taxon>Nematocera</taxon>
        <taxon>Culicoidea</taxon>
        <taxon>Culicidae</taxon>
        <taxon>Culicinae</taxon>
        <taxon>Culicini</taxon>
        <taxon>Culex</taxon>
        <taxon>Culex</taxon>
    </lineage>
</organism>
<evidence type="ECO:0000256" key="1">
    <source>
        <dbReference type="SAM" id="MobiDB-lite"/>
    </source>
</evidence>
<dbReference type="OrthoDB" id="5962695at2759"/>
<accession>B0WNA2</accession>
<dbReference type="HOGENOM" id="CLU_728161_0_0_1"/>
<protein>
    <submittedName>
        <fullName evidence="2 3">Uncharacterized protein</fullName>
    </submittedName>
</protein>
<feature type="compositionally biased region" description="Basic and acidic residues" evidence="1">
    <location>
        <begin position="89"/>
        <end position="99"/>
    </location>
</feature>
<dbReference type="AlphaFoldDB" id="B0WNA2"/>
<dbReference type="VEuPathDB" id="VectorBase:CQUJHB006280"/>
<dbReference type="KEGG" id="cqu:CpipJ_CPIJ007725"/>
<evidence type="ECO:0000313" key="3">
    <source>
        <dbReference type="EnsemblMetazoa" id="CPIJ007725-PA"/>
    </source>
</evidence>
<dbReference type="STRING" id="7176.B0WNA2"/>
<evidence type="ECO:0000313" key="2">
    <source>
        <dbReference type="EMBL" id="EDS31549.1"/>
    </source>
</evidence>
<proteinExistence type="predicted"/>
<sequence length="380" mass="41837">MNRRWGKCGTQKAESAGNIFKDTLWKKEKELCEQWQHGRSTIDLDEADKSASVITAHWTSVRDTVRKIETLALTTVLAVSCGDLAGAGEDDRAPMEGKPKPSKKKKGLLQHQQYPETPLFNPNLHLFIRRRLTNGTSSSIIMRTVYRESIVSSTNLPRLDKQSDAGATGKCLKDQADDPCDGQYAENLATWLGHRYQLGTFTAMLVHRGGRVRPTTVGRTTCINGNSSSFPPVLWHLLKSIAAVQSSGVNESHPMSSVAGDRRNMCTRVKSGSRGDLFVCCNCCPRGVASACRSHLFTLNVRRNLDLIHIPGTPSSRQMLMPPNARSPEDLYIGSTLYIVRGGVPKVKTKEKMLRSLLSSGKKNKSREVMKSVGEAVGSI</sequence>
<dbReference type="EMBL" id="DS232009">
    <property type="protein sequence ID" value="EDS31549.1"/>
    <property type="molecule type" value="Genomic_DNA"/>
</dbReference>
<keyword evidence="4" id="KW-1185">Reference proteome</keyword>
<reference evidence="2" key="1">
    <citation type="submission" date="2007-03" db="EMBL/GenBank/DDBJ databases">
        <title>Annotation of Culex pipiens quinquefasciatus.</title>
        <authorList>
            <consortium name="The Broad Institute Genome Sequencing Platform"/>
            <person name="Atkinson P.W."/>
            <person name="Hemingway J."/>
            <person name="Christensen B.M."/>
            <person name="Higgs S."/>
            <person name="Kodira C."/>
            <person name="Hannick L."/>
            <person name="Megy K."/>
            <person name="O'Leary S."/>
            <person name="Pearson M."/>
            <person name="Haas B.J."/>
            <person name="Mauceli E."/>
            <person name="Wortman J.R."/>
            <person name="Lee N.H."/>
            <person name="Guigo R."/>
            <person name="Stanke M."/>
            <person name="Alvarado L."/>
            <person name="Amedeo P."/>
            <person name="Antoine C.H."/>
            <person name="Arensburger P."/>
            <person name="Bidwell S.L."/>
            <person name="Crawford M."/>
            <person name="Camaro F."/>
            <person name="Devon K."/>
            <person name="Engels R."/>
            <person name="Hammond M."/>
            <person name="Howarth C."/>
            <person name="Koehrsen M."/>
            <person name="Lawson D."/>
            <person name="Montgomery P."/>
            <person name="Nene V."/>
            <person name="Nusbaum C."/>
            <person name="Puiu D."/>
            <person name="Romero-Severson J."/>
            <person name="Severson D.W."/>
            <person name="Shumway M."/>
            <person name="Sisk P."/>
            <person name="Stolte C."/>
            <person name="Zeng Q."/>
            <person name="Eisenstadt E."/>
            <person name="Fraser-Liggett C."/>
            <person name="Strausberg R."/>
            <person name="Galagan J."/>
            <person name="Birren B."/>
            <person name="Collins F.H."/>
        </authorList>
    </citation>
    <scope>NUCLEOTIDE SEQUENCE [LARGE SCALE GENOMIC DNA]</scope>
    <source>
        <strain evidence="2">JHB</strain>
    </source>
</reference>
<dbReference type="EnsemblMetazoa" id="CPIJ007725-RA">
    <property type="protein sequence ID" value="CPIJ007725-PA"/>
    <property type="gene ID" value="CPIJ007725"/>
</dbReference>
<dbReference type="InParanoid" id="B0WNA2"/>
<gene>
    <name evidence="3" type="primary">6040856</name>
    <name evidence="2" type="ORF">CpipJ_CPIJ007725</name>
</gene>